<dbReference type="AlphaFoldDB" id="E4UWE3"/>
<sequence>MNSSIRRTLSSTAVSRPPSRSVVFQWSSKCASRSFSQSSLRAGMMAPKVMTPKPPAQMAMKTRLEETMRGINSSMVPDDVGLLPGTFVRPVWKNLPSWFSDPKMRWRMEWMHWKMKFLNFVSLLTYCKYVNKKLPMRLRERKKKAIELHKDMYTHFASGNLGALQSYCCAGIFQSFVTRVSKRPLNSPELVWKLHKYLRFPSSMTITGARVVSDRAAALPGAKGMGIRQAIIRIQSRQSLVTPPAPIDRLGEKQIQEIERQQQEKQKDCTEYIVLQRLMIGGKDGEWKVWGLAEETTTEDLLTNPMFMQGLTMKDRIEMLTAR</sequence>
<dbReference type="eggNOG" id="ENOG502SAX9">
    <property type="taxonomic scope" value="Eukaryota"/>
</dbReference>
<dbReference type="GeneID" id="10028225"/>
<dbReference type="RefSeq" id="XP_003172949.1">
    <property type="nucleotide sequence ID" value="XM_003172901.1"/>
</dbReference>
<dbReference type="Proteomes" id="UP000002669">
    <property type="component" value="Unassembled WGS sequence"/>
</dbReference>
<dbReference type="GO" id="GO:0032979">
    <property type="term" value="P:protein insertion into mitochondrial inner membrane from matrix"/>
    <property type="evidence" value="ECO:0007669"/>
    <property type="project" value="InterPro"/>
</dbReference>
<evidence type="ECO:0008006" key="6">
    <source>
        <dbReference type="Google" id="ProtNLM"/>
    </source>
</evidence>
<evidence type="ECO:0000313" key="5">
    <source>
        <dbReference type="Proteomes" id="UP000002669"/>
    </source>
</evidence>
<proteinExistence type="predicted"/>
<dbReference type="PANTHER" id="PTHR28554">
    <property type="entry name" value="39S RIBOSOMAL PROTEIN L45, MITOCHONDRIAL"/>
    <property type="match status" value="1"/>
</dbReference>
<keyword evidence="5" id="KW-1185">Reference proteome</keyword>
<evidence type="ECO:0000256" key="1">
    <source>
        <dbReference type="ARBA" id="ARBA00004173"/>
    </source>
</evidence>
<keyword evidence="2" id="KW-0809">Transit peptide</keyword>
<dbReference type="OrthoDB" id="19619at2759"/>
<dbReference type="InterPro" id="IPR024621">
    <property type="entry name" value="Mba1"/>
</dbReference>
<dbReference type="Pfam" id="PF07961">
    <property type="entry name" value="MBA1"/>
    <property type="match status" value="1"/>
</dbReference>
<evidence type="ECO:0000313" key="4">
    <source>
        <dbReference type="EMBL" id="EFR02538.1"/>
    </source>
</evidence>
<dbReference type="InterPro" id="IPR051975">
    <property type="entry name" value="mtLSU_mL45"/>
</dbReference>
<evidence type="ECO:0000256" key="2">
    <source>
        <dbReference type="ARBA" id="ARBA00022946"/>
    </source>
</evidence>
<organism evidence="5">
    <name type="scientific">Arthroderma gypseum (strain ATCC MYA-4604 / CBS 118893)</name>
    <name type="common">Microsporum gypseum</name>
    <dbReference type="NCBI Taxonomy" id="535722"/>
    <lineage>
        <taxon>Eukaryota</taxon>
        <taxon>Fungi</taxon>
        <taxon>Dikarya</taxon>
        <taxon>Ascomycota</taxon>
        <taxon>Pezizomycotina</taxon>
        <taxon>Eurotiomycetes</taxon>
        <taxon>Eurotiomycetidae</taxon>
        <taxon>Onygenales</taxon>
        <taxon>Arthrodermataceae</taxon>
        <taxon>Nannizzia</taxon>
    </lineage>
</organism>
<dbReference type="InParanoid" id="E4UWE3"/>
<name>E4UWE3_ARTGP</name>
<reference evidence="5" key="1">
    <citation type="journal article" date="2012" name="MBio">
        <title>Comparative genome analysis of Trichophyton rubrum and related dermatophytes reveals candidate genes involved in infection.</title>
        <authorList>
            <person name="Martinez D.A."/>
            <person name="Oliver B.G."/>
            <person name="Graeser Y."/>
            <person name="Goldberg J.M."/>
            <person name="Li W."/>
            <person name="Martinez-Rossi N.M."/>
            <person name="Monod M."/>
            <person name="Shelest E."/>
            <person name="Barton R.C."/>
            <person name="Birch E."/>
            <person name="Brakhage A.A."/>
            <person name="Chen Z."/>
            <person name="Gurr S.J."/>
            <person name="Heiman D."/>
            <person name="Heitman J."/>
            <person name="Kosti I."/>
            <person name="Rossi A."/>
            <person name="Saif S."/>
            <person name="Samalova M."/>
            <person name="Saunders C.W."/>
            <person name="Shea T."/>
            <person name="Summerbell R.C."/>
            <person name="Xu J."/>
            <person name="Young S."/>
            <person name="Zeng Q."/>
            <person name="Birren B.W."/>
            <person name="Cuomo C.A."/>
            <person name="White T.C."/>
        </authorList>
    </citation>
    <scope>NUCLEOTIDE SEQUENCE [LARGE SCALE GENOMIC DNA]</scope>
    <source>
        <strain evidence="5">ATCC MYA-4604 / CBS 118893</strain>
    </source>
</reference>
<keyword evidence="3" id="KW-0496">Mitochondrion</keyword>
<gene>
    <name evidence="4" type="ORF">MGYG_05534</name>
</gene>
<dbReference type="HOGENOM" id="CLU_055139_1_1_1"/>
<dbReference type="Gene3D" id="3.10.450.240">
    <property type="match status" value="1"/>
</dbReference>
<accession>E4UWE3</accession>
<dbReference type="EMBL" id="DS989825">
    <property type="protein sequence ID" value="EFR02538.1"/>
    <property type="molecule type" value="Genomic_DNA"/>
</dbReference>
<evidence type="ECO:0000256" key="3">
    <source>
        <dbReference type="ARBA" id="ARBA00023128"/>
    </source>
</evidence>
<protein>
    <recommendedName>
        <fullName evidence="6">Tim44-like domain-containing protein</fullName>
    </recommendedName>
</protein>
<comment type="subcellular location">
    <subcellularLocation>
        <location evidence="1">Mitochondrion</location>
    </subcellularLocation>
</comment>
<dbReference type="OMA" id="QYCKREN"/>
<dbReference type="PANTHER" id="PTHR28554:SF1">
    <property type="entry name" value="LARGE RIBOSOMAL SUBUNIT PROTEIN ML45"/>
    <property type="match status" value="1"/>
</dbReference>
<dbReference type="GO" id="GO:0005743">
    <property type="term" value="C:mitochondrial inner membrane"/>
    <property type="evidence" value="ECO:0007669"/>
    <property type="project" value="InterPro"/>
</dbReference>
<dbReference type="VEuPathDB" id="FungiDB:MGYG_05534"/>